<gene>
    <name evidence="3" type="ORF">BSTOLATCC_MIC38607</name>
</gene>
<sequence length="245" mass="28589">MNETGNPSKKKAPRAYIRLILIILSFLISFTSFYFYIFDIILGRENWWNWLIICALITAHALIELIFYISLVCRDDIKKVKSICCLGYVMLKINDFYNKCINSKLKKGIVLLNYFIRPTLFFLSFFEFNLSPNRSQQYEVITFECVVFCLKLIGAADPFGLVLLVLIKLFGKNKAKIEQSPGSMNSRQEAVEEEKKEEEKENNTNYNQTPLTNDITEIYECDELDETKSESPIRLKSRIKNFPYS</sequence>
<keyword evidence="2" id="KW-0812">Transmembrane</keyword>
<evidence type="ECO:0000313" key="3">
    <source>
        <dbReference type="EMBL" id="CAG9325345.1"/>
    </source>
</evidence>
<feature type="compositionally biased region" description="Basic and acidic residues" evidence="1">
    <location>
        <begin position="189"/>
        <end position="202"/>
    </location>
</feature>
<evidence type="ECO:0008006" key="5">
    <source>
        <dbReference type="Google" id="ProtNLM"/>
    </source>
</evidence>
<proteinExistence type="predicted"/>
<dbReference type="EMBL" id="CAJZBQ010000038">
    <property type="protein sequence ID" value="CAG9325345.1"/>
    <property type="molecule type" value="Genomic_DNA"/>
</dbReference>
<accession>A0AAU9JDI6</accession>
<dbReference type="AlphaFoldDB" id="A0AAU9JDI6"/>
<evidence type="ECO:0000256" key="2">
    <source>
        <dbReference type="SAM" id="Phobius"/>
    </source>
</evidence>
<feature type="transmembrane region" description="Helical" evidence="2">
    <location>
        <begin position="140"/>
        <end position="167"/>
    </location>
</feature>
<evidence type="ECO:0000313" key="4">
    <source>
        <dbReference type="Proteomes" id="UP001162131"/>
    </source>
</evidence>
<feature type="region of interest" description="Disordered" evidence="1">
    <location>
        <begin position="178"/>
        <end position="214"/>
    </location>
</feature>
<keyword evidence="4" id="KW-1185">Reference proteome</keyword>
<keyword evidence="2" id="KW-0472">Membrane</keyword>
<reference evidence="3" key="1">
    <citation type="submission" date="2021-09" db="EMBL/GenBank/DDBJ databases">
        <authorList>
            <consortium name="AG Swart"/>
            <person name="Singh M."/>
            <person name="Singh A."/>
            <person name="Seah K."/>
            <person name="Emmerich C."/>
        </authorList>
    </citation>
    <scope>NUCLEOTIDE SEQUENCE</scope>
    <source>
        <strain evidence="3">ATCC30299</strain>
    </source>
</reference>
<feature type="transmembrane region" description="Helical" evidence="2">
    <location>
        <begin position="50"/>
        <end position="73"/>
    </location>
</feature>
<feature type="transmembrane region" description="Helical" evidence="2">
    <location>
        <begin position="16"/>
        <end position="38"/>
    </location>
</feature>
<evidence type="ECO:0000256" key="1">
    <source>
        <dbReference type="SAM" id="MobiDB-lite"/>
    </source>
</evidence>
<protein>
    <recommendedName>
        <fullName evidence="5">Transmembrane protein</fullName>
    </recommendedName>
</protein>
<name>A0AAU9JDI6_9CILI</name>
<dbReference type="Proteomes" id="UP001162131">
    <property type="component" value="Unassembled WGS sequence"/>
</dbReference>
<feature type="compositionally biased region" description="Polar residues" evidence="1">
    <location>
        <begin position="203"/>
        <end position="214"/>
    </location>
</feature>
<keyword evidence="2" id="KW-1133">Transmembrane helix</keyword>
<feature type="transmembrane region" description="Helical" evidence="2">
    <location>
        <begin position="109"/>
        <end position="128"/>
    </location>
</feature>
<comment type="caution">
    <text evidence="3">The sequence shown here is derived from an EMBL/GenBank/DDBJ whole genome shotgun (WGS) entry which is preliminary data.</text>
</comment>
<organism evidence="3 4">
    <name type="scientific">Blepharisma stoltei</name>
    <dbReference type="NCBI Taxonomy" id="1481888"/>
    <lineage>
        <taxon>Eukaryota</taxon>
        <taxon>Sar</taxon>
        <taxon>Alveolata</taxon>
        <taxon>Ciliophora</taxon>
        <taxon>Postciliodesmatophora</taxon>
        <taxon>Heterotrichea</taxon>
        <taxon>Heterotrichida</taxon>
        <taxon>Blepharismidae</taxon>
        <taxon>Blepharisma</taxon>
    </lineage>
</organism>